<proteinExistence type="predicted"/>
<organism evidence="3 4">
    <name type="scientific">Pristionchus pacificus</name>
    <name type="common">Parasitic nematode worm</name>
    <dbReference type="NCBI Taxonomy" id="54126"/>
    <lineage>
        <taxon>Eukaryota</taxon>
        <taxon>Metazoa</taxon>
        <taxon>Ecdysozoa</taxon>
        <taxon>Nematoda</taxon>
        <taxon>Chromadorea</taxon>
        <taxon>Rhabditida</taxon>
        <taxon>Rhabditina</taxon>
        <taxon>Diplogasteromorpha</taxon>
        <taxon>Diplogasteroidea</taxon>
        <taxon>Neodiplogasteridae</taxon>
        <taxon>Pristionchus</taxon>
    </lineage>
</organism>
<keyword evidence="4" id="KW-1185">Reference proteome</keyword>
<feature type="compositionally biased region" description="Polar residues" evidence="1">
    <location>
        <begin position="161"/>
        <end position="174"/>
    </location>
</feature>
<feature type="signal peptide" evidence="2">
    <location>
        <begin position="1"/>
        <end position="16"/>
    </location>
</feature>
<keyword evidence="2" id="KW-0732">Signal</keyword>
<feature type="region of interest" description="Disordered" evidence="1">
    <location>
        <begin position="159"/>
        <end position="178"/>
    </location>
</feature>
<dbReference type="Proteomes" id="UP000005239">
    <property type="component" value="Unassembled WGS sequence"/>
</dbReference>
<feature type="chain" id="PRO_5043411146" evidence="2">
    <location>
        <begin position="17"/>
        <end position="209"/>
    </location>
</feature>
<dbReference type="EnsemblMetazoa" id="PPA40652.1">
    <property type="protein sequence ID" value="PPA40652.1"/>
    <property type="gene ID" value="WBGene00279021"/>
</dbReference>
<sequence length="209" mass="24410">MRSLLLFTFLFAITEARFEFDYSVYEITFCEPGCRAFLTYLNEPPLYLDRHKEVHGAQPKWNSDIFFRIFGVTRLHWLKSHVSLYGDLNTDDWAPILLYDMDTDDDPMEIVGKSDKTSTWEYELDTSKFSVAWDALTYWRNESFTIRYEVDFTSPLPPVESKTSPTTMKTTISHAGTDDLSYRPNNNCSLEYCSDKDGSGRNSHYVNQY</sequence>
<evidence type="ECO:0000256" key="1">
    <source>
        <dbReference type="SAM" id="MobiDB-lite"/>
    </source>
</evidence>
<gene>
    <name evidence="3" type="primary">WBGene00279021</name>
</gene>
<evidence type="ECO:0000256" key="2">
    <source>
        <dbReference type="SAM" id="SignalP"/>
    </source>
</evidence>
<accession>A0A8R1UWF1</accession>
<protein>
    <submittedName>
        <fullName evidence="3">Uncharacterized protein</fullName>
    </submittedName>
</protein>
<reference evidence="4" key="1">
    <citation type="journal article" date="2008" name="Nat. Genet.">
        <title>The Pristionchus pacificus genome provides a unique perspective on nematode lifestyle and parasitism.</title>
        <authorList>
            <person name="Dieterich C."/>
            <person name="Clifton S.W."/>
            <person name="Schuster L.N."/>
            <person name="Chinwalla A."/>
            <person name="Delehaunty K."/>
            <person name="Dinkelacker I."/>
            <person name="Fulton L."/>
            <person name="Fulton R."/>
            <person name="Godfrey J."/>
            <person name="Minx P."/>
            <person name="Mitreva M."/>
            <person name="Roeseler W."/>
            <person name="Tian H."/>
            <person name="Witte H."/>
            <person name="Yang S.P."/>
            <person name="Wilson R.K."/>
            <person name="Sommer R.J."/>
        </authorList>
    </citation>
    <scope>NUCLEOTIDE SEQUENCE [LARGE SCALE GENOMIC DNA]</scope>
    <source>
        <strain evidence="4">PS312</strain>
    </source>
</reference>
<accession>A0A2A6C312</accession>
<name>A0A2A6C312_PRIPA</name>
<reference evidence="3" key="2">
    <citation type="submission" date="2022-06" db="UniProtKB">
        <authorList>
            <consortium name="EnsemblMetazoa"/>
        </authorList>
    </citation>
    <scope>IDENTIFICATION</scope>
    <source>
        <strain evidence="3">PS312</strain>
    </source>
</reference>
<dbReference type="AlphaFoldDB" id="A0A2A6C312"/>
<evidence type="ECO:0000313" key="4">
    <source>
        <dbReference type="Proteomes" id="UP000005239"/>
    </source>
</evidence>
<evidence type="ECO:0000313" key="3">
    <source>
        <dbReference type="EnsemblMetazoa" id="PPA40652.1"/>
    </source>
</evidence>